<dbReference type="InterPro" id="IPR002052">
    <property type="entry name" value="DNA_methylase_N6_adenine_CS"/>
</dbReference>
<sequence>MTRMIERWFPCAQVSRESAGGWGSGNTERGLFTWFAARPSAQAKAAVICSLLRWPDDVAAQQKLQELVDRAMTGRYEVWDELQAEIAASNPGGACVLDPFSGRGMIPLEAARLGVKSVGLDYSPVATLASHLLADYPFRDWSHEPPVPFGDGAVDSAGLYDLRPRLLADVERVFAEVGRRWAASVSDLYPAVDGRQPWGYLWAVTLPCKECGHRFPLVGSYELRPGRTRRNAEPDPGQPFYIDAHDGTFTVVVHDGPPRRTPILSNAVDAAGKKVRGKVARCPHCGHGHSVKAHQLMADDGLGEDALLIVADINPVVGKAYRTPTEPELGAAATASEMLAGEPPFSPVLSAVPDEQIPPEIGALVRAQLYGARTYGDLMCDRQSLATSRLARTIGQVAQDLAGAGLSAEYVRALSGFGAAALVRKLRRSTRGCTLDSSRAGVHDVYANQGTLSFSYDFFEPGCGDGPGTWSSLVSSTLSNLRSLMDDIRGVATEVSNGTALSIPLRDASVSAVVTDPPYDAMIYYSDSSDYFYCWIKRALNSVFPELTLSPDPRGLQGKSEEIIVWGHRAGPDEHRNRAHYDGHITRAFEEMCRVARADGIVTIVFGHGEPEVWQRFLDAISKAGLVMTASWPANTEAGGLNGGMASIETTLTMACRPAPAGRGQGRKGSVESEIRAEIKRRYPEWERWGLAPADMLMAAAGPAMEVVGRYDTVLDAKGHVVDIHTFLPLARAAVQGAMAVEVDHHPLETFDARTRFALWWVRLYGRQVQAKSELRWQALASSMDIAEVRDLVPDQGKGVAFTTARKHRTSITTESAVIDVVLALASASEDGLADMGEVLAAAGRTADDPYLWAAVKFLADKLPASDSDSIALMRVQRNREGISQAAQSFTTAEVKRKQERRHDDAQLRLM</sequence>
<organism evidence="2">
    <name type="scientific">uncultured Mycobacterium sp</name>
    <dbReference type="NCBI Taxonomy" id="171292"/>
    <lineage>
        <taxon>Bacteria</taxon>
        <taxon>Bacillati</taxon>
        <taxon>Actinomycetota</taxon>
        <taxon>Actinomycetes</taxon>
        <taxon>Mycobacteriales</taxon>
        <taxon>Mycobacteriaceae</taxon>
        <taxon>Mycobacterium</taxon>
        <taxon>environmental samples</taxon>
    </lineage>
</organism>
<name>A0A1Y5PKQ8_9MYCO</name>
<reference evidence="2" key="1">
    <citation type="submission" date="2016-03" db="EMBL/GenBank/DDBJ databases">
        <authorList>
            <person name="Ploux O."/>
        </authorList>
    </citation>
    <scope>NUCLEOTIDE SEQUENCE</scope>
    <source>
        <strain evidence="2">UC10</strain>
    </source>
</reference>
<dbReference type="AlphaFoldDB" id="A0A1Y5PKQ8"/>
<keyword evidence="2" id="KW-0808">Transferase</keyword>
<dbReference type="EMBL" id="FLQS01000068">
    <property type="protein sequence ID" value="SBS79263.1"/>
    <property type="molecule type" value="Genomic_DNA"/>
</dbReference>
<protein>
    <submittedName>
        <fullName evidence="2">Adenine-specific DNA methylase</fullName>
    </submittedName>
</protein>
<feature type="region of interest" description="Disordered" evidence="1">
    <location>
        <begin position="888"/>
        <end position="911"/>
    </location>
</feature>
<dbReference type="SUPFAM" id="SSF53335">
    <property type="entry name" value="S-adenosyl-L-methionine-dependent methyltransferases"/>
    <property type="match status" value="1"/>
</dbReference>
<dbReference type="Gene3D" id="3.40.50.150">
    <property type="entry name" value="Vaccinia Virus protein VP39"/>
    <property type="match status" value="2"/>
</dbReference>
<gene>
    <name evidence="2" type="ORF">MHPYR_700003</name>
</gene>
<evidence type="ECO:0000256" key="1">
    <source>
        <dbReference type="SAM" id="MobiDB-lite"/>
    </source>
</evidence>
<dbReference type="GO" id="GO:0003676">
    <property type="term" value="F:nucleic acid binding"/>
    <property type="evidence" value="ECO:0007669"/>
    <property type="project" value="InterPro"/>
</dbReference>
<accession>A0A1Y5PKQ8</accession>
<dbReference type="GO" id="GO:0032259">
    <property type="term" value="P:methylation"/>
    <property type="evidence" value="ECO:0007669"/>
    <property type="project" value="UniProtKB-KW"/>
</dbReference>
<dbReference type="GO" id="GO:0008168">
    <property type="term" value="F:methyltransferase activity"/>
    <property type="evidence" value="ECO:0007669"/>
    <property type="project" value="UniProtKB-KW"/>
</dbReference>
<dbReference type="InterPro" id="IPR029063">
    <property type="entry name" value="SAM-dependent_MTases_sf"/>
</dbReference>
<keyword evidence="2" id="KW-0489">Methyltransferase</keyword>
<evidence type="ECO:0000313" key="2">
    <source>
        <dbReference type="EMBL" id="SBS79263.1"/>
    </source>
</evidence>
<proteinExistence type="predicted"/>
<dbReference type="PROSITE" id="PS00092">
    <property type="entry name" value="N6_MTASE"/>
    <property type="match status" value="1"/>
</dbReference>
<feature type="compositionally biased region" description="Basic and acidic residues" evidence="1">
    <location>
        <begin position="894"/>
        <end position="911"/>
    </location>
</feature>